<proteinExistence type="predicted"/>
<dbReference type="GO" id="GO:0016853">
    <property type="term" value="F:isomerase activity"/>
    <property type="evidence" value="ECO:0007669"/>
    <property type="project" value="UniProtKB-KW"/>
</dbReference>
<dbReference type="Proteomes" id="UP001595956">
    <property type="component" value="Unassembled WGS sequence"/>
</dbReference>
<dbReference type="SUPFAM" id="SSF109854">
    <property type="entry name" value="DinB/YfiT-like putative metalloenzymes"/>
    <property type="match status" value="1"/>
</dbReference>
<evidence type="ECO:0000313" key="2">
    <source>
        <dbReference type="EMBL" id="MFC5492478.1"/>
    </source>
</evidence>
<gene>
    <name evidence="2" type="ORF">ACFPKY_05185</name>
</gene>
<dbReference type="SUPFAM" id="SSF55718">
    <property type="entry name" value="SCP-like"/>
    <property type="match status" value="1"/>
</dbReference>
<protein>
    <submittedName>
        <fullName evidence="2">Maleylpyruvate isomerase N-terminal domain-containing protein</fullName>
    </submittedName>
</protein>
<dbReference type="InterPro" id="IPR017517">
    <property type="entry name" value="Maleyloyr_isom"/>
</dbReference>
<comment type="caution">
    <text evidence="2">The sequence shown here is derived from an EMBL/GenBank/DDBJ whole genome shotgun (WGS) entry which is preliminary data.</text>
</comment>
<name>A0ABW0MYK0_9ACTN</name>
<dbReference type="InterPro" id="IPR034660">
    <property type="entry name" value="DinB/YfiT-like"/>
</dbReference>
<dbReference type="InterPro" id="IPR036527">
    <property type="entry name" value="SCP2_sterol-bd_dom_sf"/>
</dbReference>
<dbReference type="InterPro" id="IPR024344">
    <property type="entry name" value="MDMPI_metal-binding"/>
</dbReference>
<dbReference type="NCBIfam" id="TIGR03083">
    <property type="entry name" value="maleylpyruvate isomerase family mycothiol-dependent enzyme"/>
    <property type="match status" value="1"/>
</dbReference>
<accession>A0ABW0MYK0</accession>
<keyword evidence="3" id="KW-1185">Reference proteome</keyword>
<feature type="domain" description="Mycothiol-dependent maleylpyruvate isomerase metal-binding" evidence="1">
    <location>
        <begin position="7"/>
        <end position="144"/>
    </location>
</feature>
<organism evidence="2 3">
    <name type="scientific">Nocardioides caricicola</name>
    <dbReference type="NCBI Taxonomy" id="634770"/>
    <lineage>
        <taxon>Bacteria</taxon>
        <taxon>Bacillati</taxon>
        <taxon>Actinomycetota</taxon>
        <taxon>Actinomycetes</taxon>
        <taxon>Propionibacteriales</taxon>
        <taxon>Nocardioidaceae</taxon>
        <taxon>Nocardioides</taxon>
    </lineage>
</organism>
<keyword evidence="2" id="KW-0413">Isomerase</keyword>
<reference evidence="3" key="1">
    <citation type="journal article" date="2019" name="Int. J. Syst. Evol. Microbiol.">
        <title>The Global Catalogue of Microorganisms (GCM) 10K type strain sequencing project: providing services to taxonomists for standard genome sequencing and annotation.</title>
        <authorList>
            <consortium name="The Broad Institute Genomics Platform"/>
            <consortium name="The Broad Institute Genome Sequencing Center for Infectious Disease"/>
            <person name="Wu L."/>
            <person name="Ma J."/>
        </authorList>
    </citation>
    <scope>NUCLEOTIDE SEQUENCE [LARGE SCALE GENOMIC DNA]</scope>
    <source>
        <strain evidence="3">KACC 13778</strain>
    </source>
</reference>
<dbReference type="RefSeq" id="WP_345170804.1">
    <property type="nucleotide sequence ID" value="NZ_BAABFQ010000003.1"/>
</dbReference>
<dbReference type="EMBL" id="JBHSMD010000002">
    <property type="protein sequence ID" value="MFC5492478.1"/>
    <property type="molecule type" value="Genomic_DNA"/>
</dbReference>
<dbReference type="Pfam" id="PF11716">
    <property type="entry name" value="MDMPI_N"/>
    <property type="match status" value="1"/>
</dbReference>
<evidence type="ECO:0000259" key="1">
    <source>
        <dbReference type="Pfam" id="PF11716"/>
    </source>
</evidence>
<dbReference type="Gene3D" id="1.20.120.450">
    <property type="entry name" value="dinb family like domain"/>
    <property type="match status" value="1"/>
</dbReference>
<evidence type="ECO:0000313" key="3">
    <source>
        <dbReference type="Proteomes" id="UP001595956"/>
    </source>
</evidence>
<sequence>MAEPLDLTEATRRLVRTADGLSDAQYAEPSRLPGWTRAHVLSHLALNAEGLAGALAGLADGEPATMYASDEARDGDIDDLAGQEPAVVRDRLLAACTSLTDAIASVPEDAWDAELERTPGGRRFPAAMVPTMRLREVEIHHADLDAGYTHADWSADFSASLLDSAVERPGQAAFVAVPTDLDRRWESGSGGPTVRGAVADLGWWVTGRGGGAGLHSDDGDVPTIGAI</sequence>